<dbReference type="CDD" id="cd00093">
    <property type="entry name" value="HTH_XRE"/>
    <property type="match status" value="1"/>
</dbReference>
<evidence type="ECO:0000259" key="1">
    <source>
        <dbReference type="PROSITE" id="PS50943"/>
    </source>
</evidence>
<dbReference type="EMBL" id="LLZJ01000031">
    <property type="protein sequence ID" value="KUL66056.1"/>
    <property type="molecule type" value="Genomic_DNA"/>
</dbReference>
<dbReference type="SMART" id="SM00530">
    <property type="entry name" value="HTH_XRE"/>
    <property type="match status" value="1"/>
</dbReference>
<gene>
    <name evidence="2" type="ORF">ADL28_05080</name>
</gene>
<dbReference type="SUPFAM" id="SSF47413">
    <property type="entry name" value="lambda repressor-like DNA-binding domains"/>
    <property type="match status" value="1"/>
</dbReference>
<evidence type="ECO:0000313" key="2">
    <source>
        <dbReference type="EMBL" id="KUL66056.1"/>
    </source>
</evidence>
<dbReference type="Gene3D" id="1.10.260.40">
    <property type="entry name" value="lambda repressor-like DNA-binding domains"/>
    <property type="match status" value="1"/>
</dbReference>
<dbReference type="PROSITE" id="PS50943">
    <property type="entry name" value="HTH_CROC1"/>
    <property type="match status" value="1"/>
</dbReference>
<dbReference type="InterPro" id="IPR010982">
    <property type="entry name" value="Lambda_DNA-bd_dom_sf"/>
</dbReference>
<dbReference type="OrthoDB" id="6401124at2"/>
<dbReference type="InterPro" id="IPR001387">
    <property type="entry name" value="Cro/C1-type_HTH"/>
</dbReference>
<proteinExistence type="predicted"/>
<dbReference type="AlphaFoldDB" id="A0A0X3XC03"/>
<evidence type="ECO:0000313" key="3">
    <source>
        <dbReference type="Proteomes" id="UP000053413"/>
    </source>
</evidence>
<dbReference type="Pfam" id="PF01381">
    <property type="entry name" value="HTH_3"/>
    <property type="match status" value="1"/>
</dbReference>
<comment type="caution">
    <text evidence="2">The sequence shown here is derived from an EMBL/GenBank/DDBJ whole genome shotgun (WGS) entry which is preliminary data.</text>
</comment>
<keyword evidence="2" id="KW-0238">DNA-binding</keyword>
<dbReference type="GO" id="GO:0003677">
    <property type="term" value="F:DNA binding"/>
    <property type="evidence" value="ECO:0007669"/>
    <property type="project" value="UniProtKB-KW"/>
</dbReference>
<protein>
    <submittedName>
        <fullName evidence="2">DNA-binding protein</fullName>
    </submittedName>
</protein>
<sequence length="101" mass="11105">MNHSAWKTRRAKELADEETGLTSQAQQIYDETGLAIEIGRTVHQCRTELGWSQTELARRAGMTQPAIARLETSLTLPSTRTLLRVATALGQPLHITIGHAA</sequence>
<dbReference type="RefSeq" id="WP_059142520.1">
    <property type="nucleotide sequence ID" value="NZ_LLZJ01000031.1"/>
</dbReference>
<accession>A0A0X3XC03</accession>
<name>A0A0X3XC03_STRVO</name>
<dbReference type="Proteomes" id="UP000053413">
    <property type="component" value="Unassembled WGS sequence"/>
</dbReference>
<feature type="domain" description="HTH cro/C1-type" evidence="1">
    <location>
        <begin position="42"/>
        <end position="96"/>
    </location>
</feature>
<organism evidence="2 3">
    <name type="scientific">Streptomyces violaceusniger</name>
    <dbReference type="NCBI Taxonomy" id="68280"/>
    <lineage>
        <taxon>Bacteria</taxon>
        <taxon>Bacillati</taxon>
        <taxon>Actinomycetota</taxon>
        <taxon>Actinomycetes</taxon>
        <taxon>Kitasatosporales</taxon>
        <taxon>Streptomycetaceae</taxon>
        <taxon>Streptomyces</taxon>
        <taxon>Streptomyces violaceusniger group</taxon>
    </lineage>
</organism>
<reference evidence="3" key="1">
    <citation type="submission" date="2015-10" db="EMBL/GenBank/DDBJ databases">
        <authorList>
            <person name="Ju K.-S."/>
            <person name="Doroghazi J.R."/>
            <person name="Metcalf W.W."/>
        </authorList>
    </citation>
    <scope>NUCLEOTIDE SEQUENCE [LARGE SCALE GENOMIC DNA]</scope>
    <source>
        <strain evidence="3">NRRL F-8817</strain>
    </source>
</reference>